<dbReference type="RefSeq" id="WP_250935171.1">
    <property type="nucleotide sequence ID" value="NZ_JAMLJK010000001.1"/>
</dbReference>
<accession>A0AA41ZHH5</accession>
<evidence type="ECO:0000313" key="1">
    <source>
        <dbReference type="EMBL" id="MCX2524234.1"/>
    </source>
</evidence>
<name>A0AA41ZHH5_9GAMM</name>
<dbReference type="Pfam" id="PF11251">
    <property type="entry name" value="DUF3050"/>
    <property type="match status" value="1"/>
</dbReference>
<protein>
    <submittedName>
        <fullName evidence="1">DUF3050 domain-containing protein</fullName>
    </submittedName>
</protein>
<dbReference type="InterPro" id="IPR016084">
    <property type="entry name" value="Haem_Oase-like_multi-hlx"/>
</dbReference>
<organism evidence="1 2">
    <name type="scientific">Larsenimonas rhizosphaerae</name>
    <dbReference type="NCBI Taxonomy" id="2944682"/>
    <lineage>
        <taxon>Bacteria</taxon>
        <taxon>Pseudomonadati</taxon>
        <taxon>Pseudomonadota</taxon>
        <taxon>Gammaproteobacteria</taxon>
        <taxon>Oceanospirillales</taxon>
        <taxon>Halomonadaceae</taxon>
        <taxon>Larsenimonas</taxon>
    </lineage>
</organism>
<dbReference type="SUPFAM" id="SSF48613">
    <property type="entry name" value="Heme oxygenase-like"/>
    <property type="match status" value="1"/>
</dbReference>
<proteinExistence type="predicted"/>
<dbReference type="EMBL" id="JAPIVE010000002">
    <property type="protein sequence ID" value="MCX2524234.1"/>
    <property type="molecule type" value="Genomic_DNA"/>
</dbReference>
<dbReference type="AlphaFoldDB" id="A0AA41ZHH5"/>
<keyword evidence="2" id="KW-1185">Reference proteome</keyword>
<sequence>MTTVQHLDARKQVLFHHPVFNALTHQDQLRELMQWHVFAVWDFMTLAKRLQNELTCTRLPWVPPRYPDAAHLINEIVTGEETDRNRTGGHSSHFELYVKAMEEVHADVAPIERFISEVREGQDPIGVMRAMDTPPAVIDFVGNTLDVAMNAPVHVVAAYFLHGREDIIPEMFSRLLSAWQVDNEDVPTFVYYLKRHIELDADNHGPAAEKMLAELVGDDVDMQQQAMQAAIDAVDSRIAFWDALLAQLTPAA</sequence>
<reference evidence="1" key="1">
    <citation type="submission" date="2022-11" db="EMBL/GenBank/DDBJ databases">
        <title>Larsenimonas rhizosphaerae sp. nov., isolated from a tidal mudflat.</title>
        <authorList>
            <person name="Lee S.D."/>
            <person name="Kim I.S."/>
        </authorList>
    </citation>
    <scope>NUCLEOTIDE SEQUENCE</scope>
    <source>
        <strain evidence="1">GH2-1</strain>
    </source>
</reference>
<gene>
    <name evidence="1" type="ORF">OQ287_08270</name>
</gene>
<evidence type="ECO:0000313" key="2">
    <source>
        <dbReference type="Proteomes" id="UP001165678"/>
    </source>
</evidence>
<dbReference type="InterPro" id="IPR024423">
    <property type="entry name" value="DUF3050"/>
</dbReference>
<dbReference type="Proteomes" id="UP001165678">
    <property type="component" value="Unassembled WGS sequence"/>
</dbReference>
<dbReference type="Gene3D" id="1.20.910.10">
    <property type="entry name" value="Heme oxygenase-like"/>
    <property type="match status" value="1"/>
</dbReference>
<comment type="caution">
    <text evidence="1">The sequence shown here is derived from an EMBL/GenBank/DDBJ whole genome shotgun (WGS) entry which is preliminary data.</text>
</comment>